<comment type="similarity">
    <text evidence="1">Belongs to the cycloisomerase 2 family.</text>
</comment>
<dbReference type="InterPro" id="IPR050282">
    <property type="entry name" value="Cycloisomerase_2"/>
</dbReference>
<accession>A0A6I4NTR6</accession>
<dbReference type="InterPro" id="IPR011048">
    <property type="entry name" value="Haem_d1_sf"/>
</dbReference>
<dbReference type="Proteomes" id="UP000438182">
    <property type="component" value="Unassembled WGS sequence"/>
</dbReference>
<dbReference type="InterPro" id="IPR015943">
    <property type="entry name" value="WD40/YVTN_repeat-like_dom_sf"/>
</dbReference>
<dbReference type="Pfam" id="PF10282">
    <property type="entry name" value="Lactonase"/>
    <property type="match status" value="1"/>
</dbReference>
<name>A0A6I4NTR6_9MICO</name>
<dbReference type="PANTHER" id="PTHR30344:SF1">
    <property type="entry name" value="6-PHOSPHOGLUCONOLACTONASE"/>
    <property type="match status" value="1"/>
</dbReference>
<dbReference type="InterPro" id="IPR019405">
    <property type="entry name" value="Lactonase_7-beta_prop"/>
</dbReference>
<dbReference type="RefSeq" id="WP_160422847.1">
    <property type="nucleotide sequence ID" value="NZ_WSTA01000007.1"/>
</dbReference>
<dbReference type="Gene3D" id="2.130.10.10">
    <property type="entry name" value="YVTN repeat-like/Quinoprotein amine dehydrogenase"/>
    <property type="match status" value="1"/>
</dbReference>
<dbReference type="EMBL" id="WSTA01000007">
    <property type="protein sequence ID" value="MWB97501.1"/>
    <property type="molecule type" value="Genomic_DNA"/>
</dbReference>
<dbReference type="GO" id="GO:0017057">
    <property type="term" value="F:6-phosphogluconolactonase activity"/>
    <property type="evidence" value="ECO:0007669"/>
    <property type="project" value="TreeGrafter"/>
</dbReference>
<evidence type="ECO:0000313" key="2">
    <source>
        <dbReference type="EMBL" id="MWB97501.1"/>
    </source>
</evidence>
<reference evidence="2 3" key="1">
    <citation type="submission" date="2019-12" db="EMBL/GenBank/DDBJ databases">
        <authorList>
            <person name="Kim Y.S."/>
        </authorList>
    </citation>
    <scope>NUCLEOTIDE SEQUENCE [LARGE SCALE GENOMIC DNA]</scope>
    <source>
        <strain evidence="2 3">MMS17-SY077</strain>
    </source>
</reference>
<dbReference type="SUPFAM" id="SSF51004">
    <property type="entry name" value="C-terminal (heme d1) domain of cytochrome cd1-nitrite reductase"/>
    <property type="match status" value="1"/>
</dbReference>
<gene>
    <name evidence="2" type="ORF">GB864_02870</name>
</gene>
<dbReference type="AlphaFoldDB" id="A0A6I4NTR6"/>
<organism evidence="2 3">
    <name type="scientific">Agromyces seonyuensis</name>
    <dbReference type="NCBI Taxonomy" id="2662446"/>
    <lineage>
        <taxon>Bacteria</taxon>
        <taxon>Bacillati</taxon>
        <taxon>Actinomycetota</taxon>
        <taxon>Actinomycetes</taxon>
        <taxon>Micrococcales</taxon>
        <taxon>Microbacteriaceae</taxon>
        <taxon>Agromyces</taxon>
    </lineage>
</organism>
<evidence type="ECO:0000256" key="1">
    <source>
        <dbReference type="ARBA" id="ARBA00005564"/>
    </source>
</evidence>
<proteinExistence type="inferred from homology"/>
<evidence type="ECO:0000313" key="3">
    <source>
        <dbReference type="Proteomes" id="UP000438182"/>
    </source>
</evidence>
<keyword evidence="3" id="KW-1185">Reference proteome</keyword>
<sequence>MAGTRFWIGASTTGMLGSPAAGIRPLDVDADGTARLGAPVDVGPNPQFLASVPGIDELVVVHELSEGLVSAWRIEGDALSPDGHPVGAGADPCHVAVGGDPAAAYVANYSSGSLTVHPLTSTGPGIADPVVTYEGTGPVLARQEASHAHQIVVDAAAGELLVVDLGGDAVHVHALDTLEHRRTVLLHGGAGPRHLVLVPGTERRIAIVACELDRTVAVVDLDAGVELGAVFASAGDDPHGLGLSAIRMTSGGIVLVGDRSTDSLRAFRYDRAERTLEPVGAVPTGGRHPRDLELTADERFALVADQASDSIAIVALDEDGVPTHVASTVSTPAPACVLRLTD</sequence>
<protein>
    <submittedName>
        <fullName evidence="2">Beta-propeller fold lactonase family protein</fullName>
    </submittedName>
</protein>
<comment type="caution">
    <text evidence="2">The sequence shown here is derived from an EMBL/GenBank/DDBJ whole genome shotgun (WGS) entry which is preliminary data.</text>
</comment>
<dbReference type="PANTHER" id="PTHR30344">
    <property type="entry name" value="6-PHOSPHOGLUCONOLACTONASE-RELATED"/>
    <property type="match status" value="1"/>
</dbReference>